<reference evidence="2" key="3">
    <citation type="submission" date="2011-03" db="EMBL/GenBank/DDBJ databases">
        <title>Annotation of Magnaporthe poae ATCC 64411.</title>
        <authorList>
            <person name="Ma L.-J."/>
            <person name="Dead R."/>
            <person name="Young S.K."/>
            <person name="Zeng Q."/>
            <person name="Gargeya S."/>
            <person name="Fitzgerald M."/>
            <person name="Haas B."/>
            <person name="Abouelleil A."/>
            <person name="Alvarado L."/>
            <person name="Arachchi H.M."/>
            <person name="Berlin A."/>
            <person name="Brown A."/>
            <person name="Chapman S.B."/>
            <person name="Chen Z."/>
            <person name="Dunbar C."/>
            <person name="Freedman E."/>
            <person name="Gearin G."/>
            <person name="Gellesch M."/>
            <person name="Goldberg J."/>
            <person name="Griggs A."/>
            <person name="Gujja S."/>
            <person name="Heiman D."/>
            <person name="Howarth C."/>
            <person name="Larson L."/>
            <person name="Lui A."/>
            <person name="MacDonald P.J.P."/>
            <person name="Mehta T."/>
            <person name="Montmayeur A."/>
            <person name="Murphy C."/>
            <person name="Neiman D."/>
            <person name="Pearson M."/>
            <person name="Priest M."/>
            <person name="Roberts A."/>
            <person name="Saif S."/>
            <person name="Shea T."/>
            <person name="Shenoy N."/>
            <person name="Sisk P."/>
            <person name="Stolte C."/>
            <person name="Sykes S."/>
            <person name="Yandava C."/>
            <person name="Wortman J."/>
            <person name="Nusbaum C."/>
            <person name="Birren B."/>
        </authorList>
    </citation>
    <scope>NUCLEOTIDE SEQUENCE</scope>
    <source>
        <strain evidence="2">ATCC 64411</strain>
    </source>
</reference>
<name>A0A0C4E3F8_MAGP6</name>
<dbReference type="InterPro" id="IPR045469">
    <property type="entry name" value="Nis1"/>
</dbReference>
<feature type="signal peptide" evidence="1">
    <location>
        <begin position="1"/>
        <end position="19"/>
    </location>
</feature>
<dbReference type="EnsemblFungi" id="MAPG_06957T0">
    <property type="protein sequence ID" value="MAPG_06957T0"/>
    <property type="gene ID" value="MAPG_06957"/>
</dbReference>
<reference evidence="3" key="5">
    <citation type="submission" date="2015-06" db="UniProtKB">
        <authorList>
            <consortium name="EnsemblFungi"/>
        </authorList>
    </citation>
    <scope>IDENTIFICATION</scope>
    <source>
        <strain evidence="3">ATCC 64411</strain>
    </source>
</reference>
<dbReference type="EMBL" id="GL876971">
    <property type="protein sequence ID" value="KLU87967.1"/>
    <property type="molecule type" value="Genomic_DNA"/>
</dbReference>
<dbReference type="Proteomes" id="UP000011715">
    <property type="component" value="Unassembled WGS sequence"/>
</dbReference>
<dbReference type="AlphaFoldDB" id="A0A0C4E3F8"/>
<keyword evidence="4" id="KW-1185">Reference proteome</keyword>
<dbReference type="EMBL" id="ADBL01001668">
    <property type="status" value="NOT_ANNOTATED_CDS"/>
    <property type="molecule type" value="Genomic_DNA"/>
</dbReference>
<proteinExistence type="predicted"/>
<reference evidence="4" key="1">
    <citation type="submission" date="2010-05" db="EMBL/GenBank/DDBJ databases">
        <title>The genome sequence of Magnaporthe poae strain ATCC 64411.</title>
        <authorList>
            <person name="Ma L.-J."/>
            <person name="Dead R."/>
            <person name="Young S."/>
            <person name="Zeng Q."/>
            <person name="Koehrsen M."/>
            <person name="Alvarado L."/>
            <person name="Berlin A."/>
            <person name="Chapman S.B."/>
            <person name="Chen Z."/>
            <person name="Freedman E."/>
            <person name="Gellesch M."/>
            <person name="Goldberg J."/>
            <person name="Griggs A."/>
            <person name="Gujja S."/>
            <person name="Heilman E.R."/>
            <person name="Heiman D."/>
            <person name="Hepburn T."/>
            <person name="Howarth C."/>
            <person name="Jen D."/>
            <person name="Larson L."/>
            <person name="Mehta T."/>
            <person name="Neiman D."/>
            <person name="Pearson M."/>
            <person name="Roberts A."/>
            <person name="Saif S."/>
            <person name="Shea T."/>
            <person name="Shenoy N."/>
            <person name="Sisk P."/>
            <person name="Stolte C."/>
            <person name="Sykes S."/>
            <person name="Walk T."/>
            <person name="White J."/>
            <person name="Yandava C."/>
            <person name="Haas B."/>
            <person name="Nusbaum C."/>
            <person name="Birren B."/>
        </authorList>
    </citation>
    <scope>NUCLEOTIDE SEQUENCE [LARGE SCALE GENOMIC DNA]</scope>
    <source>
        <strain evidence="4">ATCC 64411 / 73-15</strain>
    </source>
</reference>
<sequence length="139" mass="14985">MQFSTLLTLAAAAAAPASAFIDKMVAVTKEMRPGGTAKVTMHRSVYIQNFDDFGIVWGLAPTSMTQASCPGCVGRRIDYTNLWANNTVKVPETGNFDIPVIIPKEIPRGRYLLVGGTSFLVGASGFSGFNYFNKTISIQ</sequence>
<dbReference type="OrthoDB" id="4689996at2759"/>
<feature type="chain" id="PRO_5009385701" evidence="1">
    <location>
        <begin position="20"/>
        <end position="139"/>
    </location>
</feature>
<evidence type="ECO:0000313" key="4">
    <source>
        <dbReference type="Proteomes" id="UP000011715"/>
    </source>
</evidence>
<evidence type="ECO:0000256" key="1">
    <source>
        <dbReference type="SAM" id="SignalP"/>
    </source>
</evidence>
<protein>
    <submittedName>
        <fullName evidence="2 3">Uncharacterized protein</fullName>
    </submittedName>
</protein>
<keyword evidence="1" id="KW-0732">Signal</keyword>
<gene>
    <name evidence="2" type="ORF">MAPG_06957</name>
</gene>
<organism evidence="3 4">
    <name type="scientific">Magnaporthiopsis poae (strain ATCC 64411 / 73-15)</name>
    <name type="common">Kentucky bluegrass fungus</name>
    <name type="synonym">Magnaporthe poae</name>
    <dbReference type="NCBI Taxonomy" id="644358"/>
    <lineage>
        <taxon>Eukaryota</taxon>
        <taxon>Fungi</taxon>
        <taxon>Dikarya</taxon>
        <taxon>Ascomycota</taxon>
        <taxon>Pezizomycotina</taxon>
        <taxon>Sordariomycetes</taxon>
        <taxon>Sordariomycetidae</taxon>
        <taxon>Magnaporthales</taxon>
        <taxon>Magnaporthaceae</taxon>
        <taxon>Magnaporthiopsis</taxon>
    </lineage>
</organism>
<dbReference type="VEuPathDB" id="FungiDB:MAPG_06957"/>
<dbReference type="eggNOG" id="ENOG502T0WH">
    <property type="taxonomic scope" value="Eukaryota"/>
</dbReference>
<reference evidence="2" key="2">
    <citation type="submission" date="2010-05" db="EMBL/GenBank/DDBJ databases">
        <title>The Genome Sequence of Magnaporthe poae strain ATCC 64411.</title>
        <authorList>
            <consortium name="The Broad Institute Genome Sequencing Platform"/>
            <consortium name="Broad Institute Genome Sequencing Center for Infectious Disease"/>
            <person name="Ma L.-J."/>
            <person name="Dead R."/>
            <person name="Young S."/>
            <person name="Zeng Q."/>
            <person name="Koehrsen M."/>
            <person name="Alvarado L."/>
            <person name="Berlin A."/>
            <person name="Chapman S.B."/>
            <person name="Chen Z."/>
            <person name="Freedman E."/>
            <person name="Gellesch M."/>
            <person name="Goldberg J."/>
            <person name="Griggs A."/>
            <person name="Gujja S."/>
            <person name="Heilman E.R."/>
            <person name="Heiman D."/>
            <person name="Hepburn T."/>
            <person name="Howarth C."/>
            <person name="Jen D."/>
            <person name="Larson L."/>
            <person name="Mehta T."/>
            <person name="Neiman D."/>
            <person name="Pearson M."/>
            <person name="Roberts A."/>
            <person name="Saif S."/>
            <person name="Shea T."/>
            <person name="Shenoy N."/>
            <person name="Sisk P."/>
            <person name="Stolte C."/>
            <person name="Sykes S."/>
            <person name="Walk T."/>
            <person name="White J."/>
            <person name="Yandava C."/>
            <person name="Haas B."/>
            <person name="Nusbaum C."/>
            <person name="Birren B."/>
        </authorList>
    </citation>
    <scope>NUCLEOTIDE SEQUENCE</scope>
    <source>
        <strain evidence="2">ATCC 64411</strain>
    </source>
</reference>
<evidence type="ECO:0000313" key="2">
    <source>
        <dbReference type="EMBL" id="KLU87967.1"/>
    </source>
</evidence>
<reference evidence="3" key="4">
    <citation type="journal article" date="2015" name="G3 (Bethesda)">
        <title>Genome sequences of three phytopathogenic species of the Magnaporthaceae family of fungi.</title>
        <authorList>
            <person name="Okagaki L.H."/>
            <person name="Nunes C.C."/>
            <person name="Sailsbery J."/>
            <person name="Clay B."/>
            <person name="Brown D."/>
            <person name="John T."/>
            <person name="Oh Y."/>
            <person name="Young N."/>
            <person name="Fitzgerald M."/>
            <person name="Haas B.J."/>
            <person name="Zeng Q."/>
            <person name="Young S."/>
            <person name="Adiconis X."/>
            <person name="Fan L."/>
            <person name="Levin J.Z."/>
            <person name="Mitchell T.K."/>
            <person name="Okubara P.A."/>
            <person name="Farman M.L."/>
            <person name="Kohn L.M."/>
            <person name="Birren B."/>
            <person name="Ma L.-J."/>
            <person name="Dean R.A."/>
        </authorList>
    </citation>
    <scope>NUCLEOTIDE SEQUENCE</scope>
    <source>
        <strain evidence="3">ATCC 64411 / 73-15</strain>
    </source>
</reference>
<evidence type="ECO:0000313" key="3">
    <source>
        <dbReference type="EnsemblFungi" id="MAPG_06957T0"/>
    </source>
</evidence>
<accession>A0A0C4E3F8</accession>
<dbReference type="Pfam" id="PF19271">
    <property type="entry name" value="Nis1"/>
    <property type="match status" value="1"/>
</dbReference>